<dbReference type="PANTHER" id="PTHR45641">
    <property type="entry name" value="TETRATRICOPEPTIDE REPEAT PROTEIN (AFU_ORTHOLOGUE AFUA_6G03870)"/>
    <property type="match status" value="1"/>
</dbReference>
<name>A0A0G4GA41_9ALVE</name>
<gene>
    <name evidence="3" type="ORF">Cvel_20834</name>
</gene>
<dbReference type="AlphaFoldDB" id="A0A0G4GA41"/>
<dbReference type="Gene3D" id="1.25.40.10">
    <property type="entry name" value="Tetratricopeptide repeat domain"/>
    <property type="match status" value="1"/>
</dbReference>
<keyword evidence="1" id="KW-0677">Repeat</keyword>
<dbReference type="EMBL" id="CDMZ01001000">
    <property type="protein sequence ID" value="CEM25422.1"/>
    <property type="molecule type" value="Genomic_DNA"/>
</dbReference>
<sequence>MVIYANRETGTVQGEFAERLLASALTNKAGTLVEAGHPDDAMRRYEEVLRVQQKDFGDEHPETASTLNNMAGVFKQQGKYKEAMQRYEEVLWVH</sequence>
<proteinExistence type="predicted"/>
<accession>A0A0G4GA41</accession>
<reference evidence="3" key="1">
    <citation type="submission" date="2014-11" db="EMBL/GenBank/DDBJ databases">
        <authorList>
            <person name="Otto D Thomas"/>
            <person name="Naeem Raeece"/>
        </authorList>
    </citation>
    <scope>NUCLEOTIDE SEQUENCE</scope>
</reference>
<dbReference type="PROSITE" id="PS50293">
    <property type="entry name" value="TPR_REGION"/>
    <property type="match status" value="1"/>
</dbReference>
<evidence type="ECO:0000313" key="3">
    <source>
        <dbReference type="EMBL" id="CEM25422.1"/>
    </source>
</evidence>
<organism evidence="3">
    <name type="scientific">Chromera velia CCMP2878</name>
    <dbReference type="NCBI Taxonomy" id="1169474"/>
    <lineage>
        <taxon>Eukaryota</taxon>
        <taxon>Sar</taxon>
        <taxon>Alveolata</taxon>
        <taxon>Colpodellida</taxon>
        <taxon>Chromeraceae</taxon>
        <taxon>Chromera</taxon>
    </lineage>
</organism>
<dbReference type="VEuPathDB" id="CryptoDB:Cvel_20834"/>
<dbReference type="InterPro" id="IPR011990">
    <property type="entry name" value="TPR-like_helical_dom_sf"/>
</dbReference>
<evidence type="ECO:0000256" key="1">
    <source>
        <dbReference type="ARBA" id="ARBA00022737"/>
    </source>
</evidence>
<dbReference type="SUPFAM" id="SSF48452">
    <property type="entry name" value="TPR-like"/>
    <property type="match status" value="1"/>
</dbReference>
<evidence type="ECO:0000256" key="2">
    <source>
        <dbReference type="ARBA" id="ARBA00022803"/>
    </source>
</evidence>
<keyword evidence="2" id="KW-0802">TPR repeat</keyword>
<dbReference type="Pfam" id="PF13424">
    <property type="entry name" value="TPR_12"/>
    <property type="match status" value="1"/>
</dbReference>
<protein>
    <submittedName>
        <fullName evidence="3">Uncharacterized protein</fullName>
    </submittedName>
</protein>
<dbReference type="PANTHER" id="PTHR45641:SF19">
    <property type="entry name" value="NEPHROCYSTIN-3"/>
    <property type="match status" value="1"/>
</dbReference>